<evidence type="ECO:0000256" key="8">
    <source>
        <dbReference type="ARBA" id="ARBA00022989"/>
    </source>
</evidence>
<dbReference type="InterPro" id="IPR017871">
    <property type="entry name" value="ABC_transporter-like_CS"/>
</dbReference>
<dbReference type="InterPro" id="IPR003439">
    <property type="entry name" value="ABC_transporter-like_ATP-bd"/>
</dbReference>
<feature type="domain" description="ABC transmembrane type-1" evidence="13">
    <location>
        <begin position="26"/>
        <end position="316"/>
    </location>
</feature>
<dbReference type="Gene3D" id="3.40.50.300">
    <property type="entry name" value="P-loop containing nucleotide triphosphate hydrolases"/>
    <property type="match status" value="1"/>
</dbReference>
<evidence type="ECO:0000256" key="5">
    <source>
        <dbReference type="ARBA" id="ARBA00022692"/>
    </source>
</evidence>
<keyword evidence="8 11" id="KW-1133">Transmembrane helix</keyword>
<evidence type="ECO:0000256" key="11">
    <source>
        <dbReference type="SAM" id="Phobius"/>
    </source>
</evidence>
<evidence type="ECO:0000256" key="3">
    <source>
        <dbReference type="ARBA" id="ARBA00022475"/>
    </source>
</evidence>
<evidence type="ECO:0000256" key="10">
    <source>
        <dbReference type="SAM" id="MobiDB-lite"/>
    </source>
</evidence>
<dbReference type="GO" id="GO:0042883">
    <property type="term" value="P:cysteine transport"/>
    <property type="evidence" value="ECO:0007669"/>
    <property type="project" value="InterPro"/>
</dbReference>
<dbReference type="GO" id="GO:0016887">
    <property type="term" value="F:ATP hydrolysis activity"/>
    <property type="evidence" value="ECO:0007669"/>
    <property type="project" value="InterPro"/>
</dbReference>
<dbReference type="Proteomes" id="UP000254069">
    <property type="component" value="Unassembled WGS sequence"/>
</dbReference>
<dbReference type="SUPFAM" id="SSF90123">
    <property type="entry name" value="ABC transporter transmembrane region"/>
    <property type="match status" value="1"/>
</dbReference>
<keyword evidence="7 14" id="KW-0067">ATP-binding</keyword>
<dbReference type="NCBIfam" id="NF008379">
    <property type="entry name" value="PRK11174.1"/>
    <property type="match status" value="1"/>
</dbReference>
<evidence type="ECO:0000259" key="13">
    <source>
        <dbReference type="PROSITE" id="PS50929"/>
    </source>
</evidence>
<sequence>MDKSLEKQLGRWLKAQQSACGPFLKLSVLLGLLNGLALVGQAWVLATVLQGLIIDELDRQAFIPHMLAFATLVLLRAVIAWLRERVSFEAGRRLREQMRAAVLNKLERLGPAFVNGKPVGSWASIVLEQIEDLQDFYGRYLPQMSLAAFIPLIILVCVFPINWAGGLILLGTAPLIPLFMVLVGMGAADANRKHFGALQQLSGHFMDRLKALPTLKLFYRAEAEQRAIGKASEDFRERTMAVLRMAFLSSAVLEFFAAVSIAILAVYFGFSYLGHLDFGHYGMGISLFTGMFVLILAPEFYQPLRDMGTHYHAKAQAVGAAESLMALLELPEPLKRGEQSLPGESIELQARDLKVLSIDGVPLLGPLSFSLAAGEKLALVGPSGAGKTSLLNALLGFLPYEGSLKLNGIELAELDPAVWRSRIAWLGQNPQLFHCSIADNLRLGQPELTEAQLWDYLQQAKVADYVRALPDGLAHQLDEYSGGLSVGQAQRLALARALGRQAQLFVLDEPSASLDSQSEQLVLSALWQAMAGKSCLMVTHRLDQLDRMDRVLVLDQGKLVQQGTFAELKAQPGLLAQMLDELPLAVSLDDTPKASAPPIAATAEAEAGSDSKPASESKSESKPESKPESGEER</sequence>
<evidence type="ECO:0000313" key="14">
    <source>
        <dbReference type="EMBL" id="SUI53841.1"/>
    </source>
</evidence>
<evidence type="ECO:0000256" key="7">
    <source>
        <dbReference type="ARBA" id="ARBA00022840"/>
    </source>
</evidence>
<evidence type="ECO:0000256" key="4">
    <source>
        <dbReference type="ARBA" id="ARBA00022519"/>
    </source>
</evidence>
<evidence type="ECO:0000256" key="9">
    <source>
        <dbReference type="ARBA" id="ARBA00023136"/>
    </source>
</evidence>
<feature type="transmembrane region" description="Helical" evidence="11">
    <location>
        <begin position="63"/>
        <end position="82"/>
    </location>
</feature>
<dbReference type="SMART" id="SM00382">
    <property type="entry name" value="AAA"/>
    <property type="match status" value="1"/>
</dbReference>
<dbReference type="PANTHER" id="PTHR24221:SF261">
    <property type="entry name" value="GLUTATHIONE_L-CYSTEINE TRANSPORT SYSTEM ATP-BINDING_PERMEASE PROTEIN CYDD"/>
    <property type="match status" value="1"/>
</dbReference>
<keyword evidence="6" id="KW-0547">Nucleotide-binding</keyword>
<dbReference type="CDD" id="cd03228">
    <property type="entry name" value="ABCC_MRP_Like"/>
    <property type="match status" value="1"/>
</dbReference>
<dbReference type="GO" id="GO:0005524">
    <property type="term" value="F:ATP binding"/>
    <property type="evidence" value="ECO:0007669"/>
    <property type="project" value="UniProtKB-KW"/>
</dbReference>
<dbReference type="SUPFAM" id="SSF52540">
    <property type="entry name" value="P-loop containing nucleoside triphosphate hydrolases"/>
    <property type="match status" value="1"/>
</dbReference>
<dbReference type="GO" id="GO:0140359">
    <property type="term" value="F:ABC-type transporter activity"/>
    <property type="evidence" value="ECO:0007669"/>
    <property type="project" value="InterPro"/>
</dbReference>
<name>A0A379Z3G0_9GAMM</name>
<dbReference type="Pfam" id="PF00664">
    <property type="entry name" value="ABC_membrane"/>
    <property type="match status" value="1"/>
</dbReference>
<dbReference type="InterPro" id="IPR003593">
    <property type="entry name" value="AAA+_ATPase"/>
</dbReference>
<evidence type="ECO:0000256" key="2">
    <source>
        <dbReference type="ARBA" id="ARBA00022448"/>
    </source>
</evidence>
<feature type="transmembrane region" description="Helical" evidence="11">
    <location>
        <begin position="167"/>
        <end position="188"/>
    </location>
</feature>
<dbReference type="FunFam" id="1.20.1560.10:FF:000039">
    <property type="entry name" value="Cysteine/glutathione ABC transporter permease/ATP-binding protein CydD"/>
    <property type="match status" value="1"/>
</dbReference>
<keyword evidence="2" id="KW-0813">Transport</keyword>
<dbReference type="InterPro" id="IPR014216">
    <property type="entry name" value="ABC_transptr_CydD"/>
</dbReference>
<dbReference type="PROSITE" id="PS00211">
    <property type="entry name" value="ABC_TRANSPORTER_1"/>
    <property type="match status" value="1"/>
</dbReference>
<dbReference type="Gene3D" id="1.20.1560.10">
    <property type="entry name" value="ABC transporter type 1, transmembrane domain"/>
    <property type="match status" value="1"/>
</dbReference>
<dbReference type="AlphaFoldDB" id="A0A379Z3G0"/>
<feature type="transmembrane region" description="Helical" evidence="11">
    <location>
        <begin position="246"/>
        <end position="272"/>
    </location>
</feature>
<evidence type="ECO:0000259" key="12">
    <source>
        <dbReference type="PROSITE" id="PS50893"/>
    </source>
</evidence>
<gene>
    <name evidence="14" type="primary">cydD</name>
    <name evidence="14" type="ORF">NCTC10738_00811</name>
</gene>
<dbReference type="RefSeq" id="WP_115389214.1">
    <property type="nucleotide sequence ID" value="NZ_JADZHC010000024.1"/>
</dbReference>
<feature type="compositionally biased region" description="Basic and acidic residues" evidence="10">
    <location>
        <begin position="613"/>
        <end position="633"/>
    </location>
</feature>
<protein>
    <submittedName>
        <fullName evidence="14">ATP-binding/permease protein CydD</fullName>
    </submittedName>
</protein>
<dbReference type="InterPro" id="IPR011527">
    <property type="entry name" value="ABC1_TM_dom"/>
</dbReference>
<feature type="transmembrane region" description="Helical" evidence="11">
    <location>
        <begin position="278"/>
        <end position="297"/>
    </location>
</feature>
<comment type="subcellular location">
    <subcellularLocation>
        <location evidence="1">Cell inner membrane</location>
        <topology evidence="1">Multi-pass membrane protein</topology>
    </subcellularLocation>
</comment>
<keyword evidence="5 11" id="KW-0812">Transmembrane</keyword>
<accession>A0A379Z3G0</accession>
<dbReference type="GO" id="GO:0034040">
    <property type="term" value="F:ATPase-coupled lipid transmembrane transporter activity"/>
    <property type="evidence" value="ECO:0007669"/>
    <property type="project" value="TreeGrafter"/>
</dbReference>
<dbReference type="PROSITE" id="PS50893">
    <property type="entry name" value="ABC_TRANSPORTER_2"/>
    <property type="match status" value="1"/>
</dbReference>
<dbReference type="NCBIfam" id="TIGR02857">
    <property type="entry name" value="CydD"/>
    <property type="match status" value="1"/>
</dbReference>
<evidence type="ECO:0000256" key="6">
    <source>
        <dbReference type="ARBA" id="ARBA00022741"/>
    </source>
</evidence>
<dbReference type="InterPro" id="IPR039421">
    <property type="entry name" value="Type_1_exporter"/>
</dbReference>
<feature type="transmembrane region" description="Helical" evidence="11">
    <location>
        <begin position="21"/>
        <end position="43"/>
    </location>
</feature>
<dbReference type="InterPro" id="IPR036640">
    <property type="entry name" value="ABC1_TM_sf"/>
</dbReference>
<dbReference type="PANTHER" id="PTHR24221">
    <property type="entry name" value="ATP-BINDING CASSETTE SUB-FAMILY B"/>
    <property type="match status" value="1"/>
</dbReference>
<keyword evidence="15" id="KW-1185">Reference proteome</keyword>
<feature type="domain" description="ABC transporter" evidence="12">
    <location>
        <begin position="348"/>
        <end position="581"/>
    </location>
</feature>
<keyword evidence="9 11" id="KW-0472">Membrane</keyword>
<dbReference type="InterPro" id="IPR027417">
    <property type="entry name" value="P-loop_NTPase"/>
</dbReference>
<dbReference type="GO" id="GO:0005886">
    <property type="term" value="C:plasma membrane"/>
    <property type="evidence" value="ECO:0007669"/>
    <property type="project" value="UniProtKB-SubCell"/>
</dbReference>
<dbReference type="CDD" id="cd18584">
    <property type="entry name" value="ABC_6TM_AarD_CydD"/>
    <property type="match status" value="1"/>
</dbReference>
<feature type="region of interest" description="Disordered" evidence="10">
    <location>
        <begin position="589"/>
        <end position="633"/>
    </location>
</feature>
<feature type="transmembrane region" description="Helical" evidence="11">
    <location>
        <begin position="144"/>
        <end position="161"/>
    </location>
</feature>
<keyword evidence="3" id="KW-1003">Cell membrane</keyword>
<organism evidence="14 15">
    <name type="scientific">Shewanella algae</name>
    <dbReference type="NCBI Taxonomy" id="38313"/>
    <lineage>
        <taxon>Bacteria</taxon>
        <taxon>Pseudomonadati</taxon>
        <taxon>Pseudomonadota</taxon>
        <taxon>Gammaproteobacteria</taxon>
        <taxon>Alteromonadales</taxon>
        <taxon>Shewanellaceae</taxon>
        <taxon>Shewanella</taxon>
    </lineage>
</organism>
<proteinExistence type="predicted"/>
<evidence type="ECO:0000313" key="15">
    <source>
        <dbReference type="Proteomes" id="UP000254069"/>
    </source>
</evidence>
<dbReference type="Pfam" id="PF00005">
    <property type="entry name" value="ABC_tran"/>
    <property type="match status" value="1"/>
</dbReference>
<reference evidence="14 15" key="1">
    <citation type="submission" date="2018-06" db="EMBL/GenBank/DDBJ databases">
        <authorList>
            <consortium name="Pathogen Informatics"/>
            <person name="Doyle S."/>
        </authorList>
    </citation>
    <scope>NUCLEOTIDE SEQUENCE [LARGE SCALE GENOMIC DNA]</scope>
    <source>
        <strain evidence="14 15">NCTC10738</strain>
    </source>
</reference>
<dbReference type="PROSITE" id="PS50929">
    <property type="entry name" value="ABC_TM1F"/>
    <property type="match status" value="1"/>
</dbReference>
<dbReference type="EMBL" id="UGYO01000001">
    <property type="protein sequence ID" value="SUI53841.1"/>
    <property type="molecule type" value="Genomic_DNA"/>
</dbReference>
<evidence type="ECO:0000256" key="1">
    <source>
        <dbReference type="ARBA" id="ARBA00004429"/>
    </source>
</evidence>
<keyword evidence="4" id="KW-0997">Cell inner membrane</keyword>
<feature type="compositionally biased region" description="Low complexity" evidence="10">
    <location>
        <begin position="594"/>
        <end position="612"/>
    </location>
</feature>